<gene>
    <name evidence="1" type="ORF">AVDCRST_MAG69-236</name>
</gene>
<reference evidence="1" key="1">
    <citation type="submission" date="2020-02" db="EMBL/GenBank/DDBJ databases">
        <authorList>
            <person name="Meier V. D."/>
        </authorList>
    </citation>
    <scope>NUCLEOTIDE SEQUENCE</scope>
    <source>
        <strain evidence="1">AVDCRST_MAG69</strain>
    </source>
</reference>
<accession>A0A6J4RK13</accession>
<dbReference type="AlphaFoldDB" id="A0A6J4RK13"/>
<evidence type="ECO:0000313" key="1">
    <source>
        <dbReference type="EMBL" id="CAA9473124.1"/>
    </source>
</evidence>
<organism evidence="1">
    <name type="scientific">uncultured Solirubrobacteraceae bacterium</name>
    <dbReference type="NCBI Taxonomy" id="1162706"/>
    <lineage>
        <taxon>Bacteria</taxon>
        <taxon>Bacillati</taxon>
        <taxon>Actinomycetota</taxon>
        <taxon>Thermoleophilia</taxon>
        <taxon>Solirubrobacterales</taxon>
        <taxon>Solirubrobacteraceae</taxon>
        <taxon>environmental samples</taxon>
    </lineage>
</organism>
<name>A0A6J4RK13_9ACTN</name>
<sequence length="89" mass="10001">MPVHARPIAMLETALLRRSIDTAAARRESCRHCHRTPLVGERVHFYDAGEGSELVCDLCRPQRDAAPRHSALMHAPEHERAVRVLRTAA</sequence>
<protein>
    <submittedName>
        <fullName evidence="1">Uncharacterized protein</fullName>
    </submittedName>
</protein>
<dbReference type="EMBL" id="CADCVP010000032">
    <property type="protein sequence ID" value="CAA9473124.1"/>
    <property type="molecule type" value="Genomic_DNA"/>
</dbReference>
<proteinExistence type="predicted"/>